<dbReference type="CDD" id="cd09113">
    <property type="entry name" value="PLDc_ymdC_like_2"/>
    <property type="match status" value="1"/>
</dbReference>
<evidence type="ECO:0000256" key="1">
    <source>
        <dbReference type="SAM" id="SignalP"/>
    </source>
</evidence>
<dbReference type="Pfam" id="PF13091">
    <property type="entry name" value="PLDc_2"/>
    <property type="match status" value="2"/>
</dbReference>
<organism evidence="3 4">
    <name type="scientific">Arenimonas oryziterrae DSM 21050 = YC6267</name>
    <dbReference type="NCBI Taxonomy" id="1121015"/>
    <lineage>
        <taxon>Bacteria</taxon>
        <taxon>Pseudomonadati</taxon>
        <taxon>Pseudomonadota</taxon>
        <taxon>Gammaproteobacteria</taxon>
        <taxon>Lysobacterales</taxon>
        <taxon>Lysobacteraceae</taxon>
        <taxon>Arenimonas</taxon>
    </lineage>
</organism>
<name>A0A091AZZ8_9GAMM</name>
<evidence type="ECO:0000313" key="4">
    <source>
        <dbReference type="Proteomes" id="UP000029385"/>
    </source>
</evidence>
<dbReference type="PROSITE" id="PS50035">
    <property type="entry name" value="PLD"/>
    <property type="match status" value="2"/>
</dbReference>
<dbReference type="Gene3D" id="3.30.870.10">
    <property type="entry name" value="Endonuclease Chain A"/>
    <property type="match status" value="2"/>
</dbReference>
<dbReference type="GO" id="GO:0030572">
    <property type="term" value="F:phosphatidyltransferase activity"/>
    <property type="evidence" value="ECO:0007669"/>
    <property type="project" value="UniProtKB-ARBA"/>
</dbReference>
<dbReference type="PATRIC" id="fig|1121015.4.peg.956"/>
<dbReference type="EMBL" id="AVCI01000003">
    <property type="protein sequence ID" value="KFN44224.1"/>
    <property type="molecule type" value="Genomic_DNA"/>
</dbReference>
<dbReference type="STRING" id="1121015.GCA_000420545_01919"/>
<dbReference type="PANTHER" id="PTHR21248:SF12">
    <property type="entry name" value="CARDIOLIPIN SYNTHASE C"/>
    <property type="match status" value="1"/>
</dbReference>
<dbReference type="OrthoDB" id="9814092at2"/>
<keyword evidence="4" id="KW-1185">Reference proteome</keyword>
<feature type="signal peptide" evidence="1">
    <location>
        <begin position="1"/>
        <end position="20"/>
    </location>
</feature>
<gene>
    <name evidence="3" type="ORF">N789_07340</name>
</gene>
<comment type="caution">
    <text evidence="3">The sequence shown here is derived from an EMBL/GenBank/DDBJ whole genome shotgun (WGS) entry which is preliminary data.</text>
</comment>
<sequence>MSPWLRTLLLLACLPLGACAHLSQEQRLQAVDYAERAQSSTVECPSEGCALASPLHDLGAAAYARATPEEPQHSVLLLDYGQDSLLARVHLIRSAQHTIDLQTFHFERDDSGMLVLDELMAAARRGVHVRLLLDQLGGLTDPQLQAELAGFHRNFELRVYNPVFDQARVAPMEFLAGIVLHFRDLNQRMHNKLMVVDGQLAVIGGRNIQDEYFDWNDKYDYRDRDLLIAGPATQAMTENFEAFWTDHRAQPAAMLGDVARVLLANKGPPGRPELERSARVLAMEAAAQDAAGVYERLAPLRIDVGRVEFFGDLPVKHDAAAKSRSTASRALLDVLESTQNELLVQTPYLVMSRPARQMFRRMHRRVTPPQVLVSTNSLAATDAFPVYAMSHKYKRLYLRELGFQIFEFKPFPANAPIDLAATGAVADSGVSVLPSRHVDYDRDDGPVPLKRAGVRVGLHAKSMVVDDRIGVVGSHNFDPRSSDYNTESLVVVHSSEFATALAASIHRDMAPENAWTIAPRAKLPVLAQLNYNLGKLSEKLPIFDVWPLPYATSYELKPGCTPLPMGHPDFAKCYDAVGDFPEVNLSMKSIYTRILTAFGAGFIPIL</sequence>
<proteinExistence type="predicted"/>
<evidence type="ECO:0000259" key="2">
    <source>
        <dbReference type="PROSITE" id="PS50035"/>
    </source>
</evidence>
<dbReference type="Proteomes" id="UP000029385">
    <property type="component" value="Unassembled WGS sequence"/>
</dbReference>
<accession>A0A091AZZ8</accession>
<dbReference type="CDD" id="cd09111">
    <property type="entry name" value="PLDc_ymdC_like_1"/>
    <property type="match status" value="1"/>
</dbReference>
<evidence type="ECO:0000313" key="3">
    <source>
        <dbReference type="EMBL" id="KFN44224.1"/>
    </source>
</evidence>
<dbReference type="SUPFAM" id="SSF56024">
    <property type="entry name" value="Phospholipase D/nuclease"/>
    <property type="match status" value="2"/>
</dbReference>
<feature type="domain" description="PLD phosphodiesterase" evidence="2">
    <location>
        <begin position="454"/>
        <end position="481"/>
    </location>
</feature>
<keyword evidence="1" id="KW-0732">Signal</keyword>
<feature type="domain" description="PLD phosphodiesterase" evidence="2">
    <location>
        <begin position="185"/>
        <end position="212"/>
    </location>
</feature>
<reference evidence="3 4" key="1">
    <citation type="submission" date="2013-09" db="EMBL/GenBank/DDBJ databases">
        <title>Genome sequencing of Arenimonas oryziterrae.</title>
        <authorList>
            <person name="Chen F."/>
            <person name="Wang G."/>
        </authorList>
    </citation>
    <scope>NUCLEOTIDE SEQUENCE [LARGE SCALE GENOMIC DNA]</scope>
    <source>
        <strain evidence="3 4">YC6267</strain>
    </source>
</reference>
<feature type="chain" id="PRO_5001870699" description="PLD phosphodiesterase domain-containing protein" evidence="1">
    <location>
        <begin position="21"/>
        <end position="606"/>
    </location>
</feature>
<dbReference type="PANTHER" id="PTHR21248">
    <property type="entry name" value="CARDIOLIPIN SYNTHASE"/>
    <property type="match status" value="1"/>
</dbReference>
<protein>
    <recommendedName>
        <fullName evidence="2">PLD phosphodiesterase domain-containing protein</fullName>
    </recommendedName>
</protein>
<dbReference type="InterPro" id="IPR001736">
    <property type="entry name" value="PLipase_D/transphosphatidylase"/>
</dbReference>
<dbReference type="RefSeq" id="WP_022969534.1">
    <property type="nucleotide sequence ID" value="NZ_ATVD01000003.1"/>
</dbReference>
<dbReference type="InterPro" id="IPR025202">
    <property type="entry name" value="PLD-like_dom"/>
</dbReference>
<dbReference type="eggNOG" id="COG1502">
    <property type="taxonomic scope" value="Bacteria"/>
</dbReference>
<dbReference type="AlphaFoldDB" id="A0A091AZZ8"/>
<dbReference type="SMART" id="SM00155">
    <property type="entry name" value="PLDc"/>
    <property type="match status" value="2"/>
</dbReference>
<dbReference type="GO" id="GO:0032049">
    <property type="term" value="P:cardiolipin biosynthetic process"/>
    <property type="evidence" value="ECO:0007669"/>
    <property type="project" value="UniProtKB-ARBA"/>
</dbReference>